<reference evidence="4" key="1">
    <citation type="submission" date="2023-06" db="EMBL/GenBank/DDBJ databases">
        <title>Survivors Of The Sea: Transcriptome response of Skeletonema marinoi to long-term dormancy.</title>
        <authorList>
            <person name="Pinder M.I.M."/>
            <person name="Kourtchenko O."/>
            <person name="Robertson E.K."/>
            <person name="Larsson T."/>
            <person name="Maumus F."/>
            <person name="Osuna-Cruz C.M."/>
            <person name="Vancaester E."/>
            <person name="Stenow R."/>
            <person name="Vandepoele K."/>
            <person name="Ploug H."/>
            <person name="Bruchert V."/>
            <person name="Godhe A."/>
            <person name="Topel M."/>
        </authorList>
    </citation>
    <scope>NUCLEOTIDE SEQUENCE</scope>
    <source>
        <strain evidence="4">R05AC</strain>
    </source>
</reference>
<protein>
    <submittedName>
        <fullName evidence="4">CAP domain-containing protein</fullName>
    </submittedName>
</protein>
<organism evidence="4 5">
    <name type="scientific">Skeletonema marinoi</name>
    <dbReference type="NCBI Taxonomy" id="267567"/>
    <lineage>
        <taxon>Eukaryota</taxon>
        <taxon>Sar</taxon>
        <taxon>Stramenopiles</taxon>
        <taxon>Ochrophyta</taxon>
        <taxon>Bacillariophyta</taxon>
        <taxon>Coscinodiscophyceae</taxon>
        <taxon>Thalassiosirophycidae</taxon>
        <taxon>Thalassiosirales</taxon>
        <taxon>Skeletonemataceae</taxon>
        <taxon>Skeletonema</taxon>
        <taxon>Skeletonema marinoi-dohrnii complex</taxon>
    </lineage>
</organism>
<dbReference type="EMBL" id="JATAAI010000014">
    <property type="protein sequence ID" value="KAK1741196.1"/>
    <property type="molecule type" value="Genomic_DNA"/>
</dbReference>
<sequence length="425" mass="47122">MKYSTYLSLSSLIVVSTVSSASTTQLRGSEEDSTAPPRIFEEQSPHHTNIIESPQSLLSSTHQEQRALQNCNSNEQSLRITLNPDEHTNTDNEFTISIRHNDGTWQPLGYRSGELRDGAFTMCLSSGRYRFEAIDSYSDGVLGGGGYAVKLDGSTIFSTPGGQWSRMVHKFNVDGAESATATVEEEEEEEPEVQLMMASQGTGFPTSVVDIYTPPNPAPVTPKPTKKPTPKPTSGTSNPPPPTPANIVAVVTYPDTATTNSAVSTGTMTKREHQWLDEHNTRRQKYHTKKGKSYRPLKWSKFLKDQSQKWAEECARTGIFDHAWHLQIGENMARHTTNGDGYRHPSNILTRWVENEMNVGYPENGHMTQALWRATAYVGCGEASKGNRYYQVCQYSKPGNCGVKSDYWSSVLADDSSCAGMPLEY</sequence>
<name>A0AAD8Y9F0_9STRA</name>
<dbReference type="SMART" id="SM00198">
    <property type="entry name" value="SCP"/>
    <property type="match status" value="1"/>
</dbReference>
<feature type="signal peptide" evidence="2">
    <location>
        <begin position="1"/>
        <end position="20"/>
    </location>
</feature>
<dbReference type="SUPFAM" id="SSF55797">
    <property type="entry name" value="PR-1-like"/>
    <property type="match status" value="1"/>
</dbReference>
<keyword evidence="5" id="KW-1185">Reference proteome</keyword>
<evidence type="ECO:0000259" key="3">
    <source>
        <dbReference type="SMART" id="SM00198"/>
    </source>
</evidence>
<feature type="domain" description="SCP" evidence="3">
    <location>
        <begin position="270"/>
        <end position="403"/>
    </location>
</feature>
<keyword evidence="2" id="KW-0732">Signal</keyword>
<dbReference type="PRINTS" id="PR00837">
    <property type="entry name" value="V5TPXLIKE"/>
</dbReference>
<gene>
    <name evidence="4" type="ORF">QTG54_008448</name>
</gene>
<accession>A0AAD8Y9F0</accession>
<dbReference type="PANTHER" id="PTHR10334">
    <property type="entry name" value="CYSTEINE-RICH SECRETORY PROTEIN-RELATED"/>
    <property type="match status" value="1"/>
</dbReference>
<dbReference type="InterPro" id="IPR035940">
    <property type="entry name" value="CAP_sf"/>
</dbReference>
<comment type="caution">
    <text evidence="4">The sequence shown here is derived from an EMBL/GenBank/DDBJ whole genome shotgun (WGS) entry which is preliminary data.</text>
</comment>
<dbReference type="Gene3D" id="3.40.33.10">
    <property type="entry name" value="CAP"/>
    <property type="match status" value="1"/>
</dbReference>
<dbReference type="AlphaFoldDB" id="A0AAD8Y9F0"/>
<dbReference type="InterPro" id="IPR014044">
    <property type="entry name" value="CAP_dom"/>
</dbReference>
<proteinExistence type="predicted"/>
<feature type="region of interest" description="Disordered" evidence="1">
    <location>
        <begin position="213"/>
        <end position="246"/>
    </location>
</feature>
<dbReference type="Pfam" id="PF00188">
    <property type="entry name" value="CAP"/>
    <property type="match status" value="1"/>
</dbReference>
<evidence type="ECO:0000313" key="4">
    <source>
        <dbReference type="EMBL" id="KAK1741196.1"/>
    </source>
</evidence>
<feature type="chain" id="PRO_5042277249" evidence="2">
    <location>
        <begin position="21"/>
        <end position="425"/>
    </location>
</feature>
<evidence type="ECO:0000313" key="5">
    <source>
        <dbReference type="Proteomes" id="UP001224775"/>
    </source>
</evidence>
<dbReference type="InterPro" id="IPR001283">
    <property type="entry name" value="CRISP-related"/>
</dbReference>
<evidence type="ECO:0000256" key="2">
    <source>
        <dbReference type="SAM" id="SignalP"/>
    </source>
</evidence>
<dbReference type="Proteomes" id="UP001224775">
    <property type="component" value="Unassembled WGS sequence"/>
</dbReference>
<evidence type="ECO:0000256" key="1">
    <source>
        <dbReference type="SAM" id="MobiDB-lite"/>
    </source>
</evidence>
<feature type="region of interest" description="Disordered" evidence="1">
    <location>
        <begin position="20"/>
        <end position="47"/>
    </location>
</feature>